<feature type="compositionally biased region" description="Low complexity" evidence="1">
    <location>
        <begin position="31"/>
        <end position="41"/>
    </location>
</feature>
<gene>
    <name evidence="2" type="ORF">D9Q98_000103</name>
</gene>
<feature type="compositionally biased region" description="Basic and acidic residues" evidence="1">
    <location>
        <begin position="138"/>
        <end position="174"/>
    </location>
</feature>
<name>A0A9D4TXL3_CHLVU</name>
<sequence length="174" mass="19391">MFDAPPSQEAARPDHHTSEEATQSSSLAQPGAAAAGFAAAAERLPRDHPAYRAAYNEEAIQSMKAAEAEKQAKFDRLMAQFEQELAARDAAIWRFRLPPPFSPEVAAALHQWEQVRARAAAEEQRQKVEQQNQARAAAAEERRKARAAAKEQRQKAEARRAALLEPISLERKRQ</sequence>
<evidence type="ECO:0000313" key="2">
    <source>
        <dbReference type="EMBL" id="KAI3437653.1"/>
    </source>
</evidence>
<feature type="region of interest" description="Disordered" evidence="1">
    <location>
        <begin position="1"/>
        <end position="41"/>
    </location>
</feature>
<protein>
    <submittedName>
        <fullName evidence="2">Uncharacterized protein</fullName>
    </submittedName>
</protein>
<organism evidence="2 3">
    <name type="scientific">Chlorella vulgaris</name>
    <name type="common">Green alga</name>
    <dbReference type="NCBI Taxonomy" id="3077"/>
    <lineage>
        <taxon>Eukaryota</taxon>
        <taxon>Viridiplantae</taxon>
        <taxon>Chlorophyta</taxon>
        <taxon>core chlorophytes</taxon>
        <taxon>Trebouxiophyceae</taxon>
        <taxon>Chlorellales</taxon>
        <taxon>Chlorellaceae</taxon>
        <taxon>Chlorella clade</taxon>
        <taxon>Chlorella</taxon>
    </lineage>
</organism>
<reference evidence="2" key="1">
    <citation type="journal article" date="2019" name="Plant J.">
        <title>Chlorella vulgaris genome assembly and annotation reveals the molecular basis for metabolic acclimation to high light conditions.</title>
        <authorList>
            <person name="Cecchin M."/>
            <person name="Marcolungo L."/>
            <person name="Rossato M."/>
            <person name="Girolomoni L."/>
            <person name="Cosentino E."/>
            <person name="Cuine S."/>
            <person name="Li-Beisson Y."/>
            <person name="Delledonne M."/>
            <person name="Ballottari M."/>
        </authorList>
    </citation>
    <scope>NUCLEOTIDE SEQUENCE</scope>
    <source>
        <strain evidence="2">211/11P</strain>
    </source>
</reference>
<evidence type="ECO:0000256" key="1">
    <source>
        <dbReference type="SAM" id="MobiDB-lite"/>
    </source>
</evidence>
<feature type="region of interest" description="Disordered" evidence="1">
    <location>
        <begin position="118"/>
        <end position="174"/>
    </location>
</feature>
<comment type="caution">
    <text evidence="2">The sequence shown here is derived from an EMBL/GenBank/DDBJ whole genome shotgun (WGS) entry which is preliminary data.</text>
</comment>
<proteinExistence type="predicted"/>
<dbReference type="EMBL" id="SIDB01000001">
    <property type="protein sequence ID" value="KAI3437653.1"/>
    <property type="molecule type" value="Genomic_DNA"/>
</dbReference>
<keyword evidence="3" id="KW-1185">Reference proteome</keyword>
<feature type="compositionally biased region" description="Basic and acidic residues" evidence="1">
    <location>
        <begin position="118"/>
        <end position="128"/>
    </location>
</feature>
<dbReference type="Proteomes" id="UP001055712">
    <property type="component" value="Unassembled WGS sequence"/>
</dbReference>
<accession>A0A9D4TXL3</accession>
<evidence type="ECO:0000313" key="3">
    <source>
        <dbReference type="Proteomes" id="UP001055712"/>
    </source>
</evidence>
<dbReference type="AlphaFoldDB" id="A0A9D4TXL3"/>
<reference evidence="2" key="2">
    <citation type="submission" date="2020-11" db="EMBL/GenBank/DDBJ databases">
        <authorList>
            <person name="Cecchin M."/>
            <person name="Marcolungo L."/>
            <person name="Rossato M."/>
            <person name="Girolomoni L."/>
            <person name="Cosentino E."/>
            <person name="Cuine S."/>
            <person name="Li-Beisson Y."/>
            <person name="Delledonne M."/>
            <person name="Ballottari M."/>
        </authorList>
    </citation>
    <scope>NUCLEOTIDE SEQUENCE</scope>
    <source>
        <strain evidence="2">211/11P</strain>
        <tissue evidence="2">Whole cell</tissue>
    </source>
</reference>